<evidence type="ECO:0000313" key="1">
    <source>
        <dbReference type="EMBL" id="AYV81968.1"/>
    </source>
</evidence>
<sequence length="142" mass="17021">MDRLIKDKFGANTSYAKILSNFKIYQDYVSKNSDVNFAFEKIVEYLTVHLFVEDRRRKIDELIEANLENVSEAKTHKLYGDYVHHNKSNPNDVFYVIKDFANKCQRFRKRLSEIVPEKYMEFVLEDHLCVNFFKKPVNDFHN</sequence>
<feature type="non-terminal residue" evidence="1">
    <location>
        <position position="142"/>
    </location>
</feature>
<protein>
    <submittedName>
        <fullName evidence="1">Uncharacterized protein</fullName>
    </submittedName>
</protein>
<dbReference type="EMBL" id="MK072330">
    <property type="protein sequence ID" value="AYV81968.1"/>
    <property type="molecule type" value="Genomic_DNA"/>
</dbReference>
<gene>
    <name evidence="1" type="ORF">Harvfovirus88_4</name>
</gene>
<accession>A0A3G5A408</accession>
<reference evidence="1" key="1">
    <citation type="submission" date="2018-10" db="EMBL/GenBank/DDBJ databases">
        <title>Hidden diversity of soil giant viruses.</title>
        <authorList>
            <person name="Schulz F."/>
            <person name="Alteio L."/>
            <person name="Goudeau D."/>
            <person name="Ryan E.M."/>
            <person name="Malmstrom R.R."/>
            <person name="Blanchard J."/>
            <person name="Woyke T."/>
        </authorList>
    </citation>
    <scope>NUCLEOTIDE SEQUENCE</scope>
    <source>
        <strain evidence="1">HAV1</strain>
    </source>
</reference>
<proteinExistence type="predicted"/>
<organism evidence="1">
    <name type="scientific">Harvfovirus sp</name>
    <dbReference type="NCBI Taxonomy" id="2487768"/>
    <lineage>
        <taxon>Viruses</taxon>
        <taxon>Varidnaviria</taxon>
        <taxon>Bamfordvirae</taxon>
        <taxon>Nucleocytoviricota</taxon>
        <taxon>Megaviricetes</taxon>
        <taxon>Imitervirales</taxon>
        <taxon>Mimiviridae</taxon>
        <taxon>Klosneuvirinae</taxon>
    </lineage>
</organism>
<name>A0A3G5A408_9VIRU</name>